<keyword evidence="4" id="KW-0276">Fatty acid metabolism</keyword>
<evidence type="ECO:0000256" key="7">
    <source>
        <dbReference type="ARBA" id="ARBA00023160"/>
    </source>
</evidence>
<evidence type="ECO:0000256" key="3">
    <source>
        <dbReference type="ARBA" id="ARBA00022801"/>
    </source>
</evidence>
<sequence>MSFIQTDTFTIRGYECDAFGRMSIPALMNLMQESANRNAIEYGIGVADLEQRGFGWMLMRFRLRMHQYPGYGQTVQLITYPTSVEKYFIYRDFRLVDEAGTLLADAASTWLVFSMEKRAMVPLPDFILSLSPPTDVHPLPRLPLKPDFQVRPFVTTQEKEVEVGWLSIDKNQHVNNVAYVQWLLEAIDGETLQTKELAEIDLVYRTESHWQDRLLVQSTVETPDTFLHRIIHSESRKDVLLARSQWKLN</sequence>
<dbReference type="GO" id="GO:0016297">
    <property type="term" value="F:fatty acyl-[ACP] hydrolase activity"/>
    <property type="evidence" value="ECO:0007669"/>
    <property type="project" value="InterPro"/>
</dbReference>
<keyword evidence="7" id="KW-0275">Fatty acid biosynthesis</keyword>
<dbReference type="AlphaFoldDB" id="A0A1I1XWV6"/>
<gene>
    <name evidence="10" type="ORF">SAMN05216167_110153</name>
</gene>
<keyword evidence="6" id="KW-0443">Lipid metabolism</keyword>
<dbReference type="SUPFAM" id="SSF54637">
    <property type="entry name" value="Thioesterase/thiol ester dehydrase-isomerase"/>
    <property type="match status" value="2"/>
</dbReference>
<keyword evidence="3" id="KW-0378">Hydrolase</keyword>
<evidence type="ECO:0000259" key="9">
    <source>
        <dbReference type="Pfam" id="PF20791"/>
    </source>
</evidence>
<dbReference type="InterPro" id="IPR045023">
    <property type="entry name" value="FATA/B"/>
</dbReference>
<evidence type="ECO:0000313" key="11">
    <source>
        <dbReference type="Proteomes" id="UP000198598"/>
    </source>
</evidence>
<dbReference type="OrthoDB" id="9801517at2"/>
<dbReference type="STRING" id="662367.SAMN05216167_110153"/>
<dbReference type="GO" id="GO:0000036">
    <property type="term" value="F:acyl carrier activity"/>
    <property type="evidence" value="ECO:0007669"/>
    <property type="project" value="TreeGrafter"/>
</dbReference>
<dbReference type="Gene3D" id="3.10.129.10">
    <property type="entry name" value="Hotdog Thioesterase"/>
    <property type="match status" value="1"/>
</dbReference>
<feature type="domain" description="Acyl-ACP thioesterase-like C-terminal" evidence="9">
    <location>
        <begin position="156"/>
        <end position="247"/>
    </location>
</feature>
<evidence type="ECO:0000259" key="8">
    <source>
        <dbReference type="Pfam" id="PF01643"/>
    </source>
</evidence>
<organism evidence="10 11">
    <name type="scientific">Spirosoma endophyticum</name>
    <dbReference type="NCBI Taxonomy" id="662367"/>
    <lineage>
        <taxon>Bacteria</taxon>
        <taxon>Pseudomonadati</taxon>
        <taxon>Bacteroidota</taxon>
        <taxon>Cytophagia</taxon>
        <taxon>Cytophagales</taxon>
        <taxon>Cytophagaceae</taxon>
        <taxon>Spirosoma</taxon>
    </lineage>
</organism>
<dbReference type="CDD" id="cd00586">
    <property type="entry name" value="4HBT"/>
    <property type="match status" value="1"/>
</dbReference>
<dbReference type="Proteomes" id="UP000198598">
    <property type="component" value="Unassembled WGS sequence"/>
</dbReference>
<dbReference type="Pfam" id="PF20791">
    <property type="entry name" value="Acyl-ACP_TE_C"/>
    <property type="match status" value="1"/>
</dbReference>
<evidence type="ECO:0000256" key="1">
    <source>
        <dbReference type="ARBA" id="ARBA00006500"/>
    </source>
</evidence>
<evidence type="ECO:0000256" key="2">
    <source>
        <dbReference type="ARBA" id="ARBA00022516"/>
    </source>
</evidence>
<comment type="similarity">
    <text evidence="1">Belongs to the acyl-ACP thioesterase family.</text>
</comment>
<feature type="domain" description="Acyl-ACP thioesterase N-terminal hotdog" evidence="8">
    <location>
        <begin position="7"/>
        <end position="127"/>
    </location>
</feature>
<dbReference type="PANTHER" id="PTHR31727">
    <property type="entry name" value="OLEOYL-ACYL CARRIER PROTEIN THIOESTERASE 1, CHLOROPLASTIC"/>
    <property type="match status" value="1"/>
</dbReference>
<dbReference type="PANTHER" id="PTHR31727:SF6">
    <property type="entry name" value="OLEOYL-ACYL CARRIER PROTEIN THIOESTERASE 1, CHLOROPLASTIC"/>
    <property type="match status" value="1"/>
</dbReference>
<evidence type="ECO:0000256" key="6">
    <source>
        <dbReference type="ARBA" id="ARBA00023098"/>
    </source>
</evidence>
<protein>
    <submittedName>
        <fullName evidence="10">Acyl-ACP thioesterase</fullName>
    </submittedName>
</protein>
<evidence type="ECO:0000256" key="4">
    <source>
        <dbReference type="ARBA" id="ARBA00022832"/>
    </source>
</evidence>
<keyword evidence="5" id="KW-0809">Transit peptide</keyword>
<dbReference type="InterPro" id="IPR029069">
    <property type="entry name" value="HotDog_dom_sf"/>
</dbReference>
<dbReference type="EMBL" id="FOLQ01000010">
    <property type="protein sequence ID" value="SFE11867.1"/>
    <property type="molecule type" value="Genomic_DNA"/>
</dbReference>
<dbReference type="InterPro" id="IPR002864">
    <property type="entry name" value="Acyl-ACP_thioesterase_NHD"/>
</dbReference>
<dbReference type="InterPro" id="IPR049427">
    <property type="entry name" value="Acyl-ACP_TE_C"/>
</dbReference>
<keyword evidence="2" id="KW-0444">Lipid biosynthesis</keyword>
<keyword evidence="11" id="KW-1185">Reference proteome</keyword>
<evidence type="ECO:0000313" key="10">
    <source>
        <dbReference type="EMBL" id="SFE11867.1"/>
    </source>
</evidence>
<evidence type="ECO:0000256" key="5">
    <source>
        <dbReference type="ARBA" id="ARBA00022946"/>
    </source>
</evidence>
<proteinExistence type="inferred from homology"/>
<name>A0A1I1XWV6_9BACT</name>
<dbReference type="Pfam" id="PF01643">
    <property type="entry name" value="Acyl-ACP_TE"/>
    <property type="match status" value="1"/>
</dbReference>
<accession>A0A1I1XWV6</accession>
<dbReference type="RefSeq" id="WP_093830453.1">
    <property type="nucleotide sequence ID" value="NZ_FOLQ01000010.1"/>
</dbReference>
<reference evidence="10 11" key="1">
    <citation type="submission" date="2016-10" db="EMBL/GenBank/DDBJ databases">
        <authorList>
            <person name="de Groot N.N."/>
        </authorList>
    </citation>
    <scope>NUCLEOTIDE SEQUENCE [LARGE SCALE GENOMIC DNA]</scope>
    <source>
        <strain evidence="10 11">DSM 26130</strain>
    </source>
</reference>